<comment type="similarity">
    <text evidence="2">Belongs to the fatty acid desaturase type 2 family.</text>
</comment>
<reference evidence="7" key="1">
    <citation type="journal article" date="2011" name="MBio">
        <title>Novel metabolic attributes of the genus Cyanothece, comprising a group of unicellular nitrogen-fixing Cyanobacteria.</title>
        <authorList>
            <person name="Bandyopadhyay A."/>
            <person name="Elvitigala T."/>
            <person name="Welsh E."/>
            <person name="Stockel J."/>
            <person name="Liberton M."/>
            <person name="Min H."/>
            <person name="Sherman L.A."/>
            <person name="Pakrasi H.B."/>
        </authorList>
    </citation>
    <scope>NUCLEOTIDE SEQUENCE [LARGE SCALE GENOMIC DNA]</scope>
    <source>
        <strain evidence="7">PCC 8801</strain>
    </source>
</reference>
<keyword evidence="3" id="KW-0408">Iron</keyword>
<keyword evidence="4" id="KW-0812">Transmembrane</keyword>
<accession>B7JUV3</accession>
<dbReference type="HOGENOM" id="CLU_033094_3_1_3"/>
<sequence length="352" mass="41538">MTTLINSIEEKPSSQLDSQVRLRDILNTLPPEVFVKNAGKAWFKVLFSICMVSLGYVLLAVVPWYLLPFVWIFTGTGLTGFFVLGHDCGHRSFSNRTWVNNLVGHLLFLPIIYPFHSWRILHDYHHKHTNKLEVDNAWDPFTPKFYDSFSPFAKWGYRQLRGRLWWFASVVHWAKIHFDWTTFEGKQREQVRFSVLVVLIGAVIGFPILFMTLGVWGFVKFWLLPWLVFHFWMSTFTLVHHTVPQIAFKTADQWNEAQAQLSGTVHCDYPRWVEILCHDINVHVPHHVSTGIPSYNLRQAYQSLKDNWGSYLCERRFSWSLMQEITTQCHLYHPENNYQSFTQYHQSLLDKN</sequence>
<dbReference type="EMBL" id="CP001287">
    <property type="protein sequence ID" value="ACK66805.1"/>
    <property type="molecule type" value="Genomic_DNA"/>
</dbReference>
<name>B7JUV3_RIPO1</name>
<dbReference type="GO" id="GO:0016491">
    <property type="term" value="F:oxidoreductase activity"/>
    <property type="evidence" value="ECO:0007669"/>
    <property type="project" value="InterPro"/>
</dbReference>
<feature type="transmembrane region" description="Helical" evidence="4">
    <location>
        <begin position="97"/>
        <end position="115"/>
    </location>
</feature>
<dbReference type="STRING" id="41431.PCC8801_2805"/>
<proteinExistence type="inferred from homology"/>
<evidence type="ECO:0000256" key="4">
    <source>
        <dbReference type="SAM" id="Phobius"/>
    </source>
</evidence>
<dbReference type="InterPro" id="IPR012171">
    <property type="entry name" value="Fatty_acid_desaturase"/>
</dbReference>
<dbReference type="AlphaFoldDB" id="B7JUV3"/>
<protein>
    <submittedName>
        <fullName evidence="6">Fatty acid desaturase</fullName>
    </submittedName>
</protein>
<feature type="transmembrane region" description="Helical" evidence="4">
    <location>
        <begin position="41"/>
        <end position="59"/>
    </location>
</feature>
<feature type="domain" description="Fatty acid desaturase" evidence="5">
    <location>
        <begin position="64"/>
        <end position="314"/>
    </location>
</feature>
<dbReference type="RefSeq" id="WP_012596071.1">
    <property type="nucleotide sequence ID" value="NC_011726.1"/>
</dbReference>
<evidence type="ECO:0000256" key="1">
    <source>
        <dbReference type="ARBA" id="ARBA00001954"/>
    </source>
</evidence>
<dbReference type="InterPro" id="IPR005804">
    <property type="entry name" value="FA_desaturase_dom"/>
</dbReference>
<dbReference type="KEGG" id="cyp:PCC8801_2805"/>
<evidence type="ECO:0000313" key="7">
    <source>
        <dbReference type="Proteomes" id="UP000008204"/>
    </source>
</evidence>
<dbReference type="OrthoDB" id="9769653at2"/>
<dbReference type="PANTHER" id="PTHR32100">
    <property type="entry name" value="OMEGA-6 FATTY ACID DESATURASE, CHLOROPLASTIC"/>
    <property type="match status" value="1"/>
</dbReference>
<evidence type="ECO:0000256" key="3">
    <source>
        <dbReference type="ARBA" id="ARBA00023004"/>
    </source>
</evidence>
<evidence type="ECO:0000313" key="6">
    <source>
        <dbReference type="EMBL" id="ACK66805.1"/>
    </source>
</evidence>
<comment type="cofactor">
    <cofactor evidence="1">
        <name>Fe(2+)</name>
        <dbReference type="ChEBI" id="CHEBI:29033"/>
    </cofactor>
</comment>
<keyword evidence="7" id="KW-1185">Reference proteome</keyword>
<keyword evidence="4" id="KW-0472">Membrane</keyword>
<evidence type="ECO:0000259" key="5">
    <source>
        <dbReference type="Pfam" id="PF00487"/>
    </source>
</evidence>
<feature type="transmembrane region" description="Helical" evidence="4">
    <location>
        <begin position="222"/>
        <end position="239"/>
    </location>
</feature>
<evidence type="ECO:0000256" key="2">
    <source>
        <dbReference type="ARBA" id="ARBA00008749"/>
    </source>
</evidence>
<organism evidence="6 7">
    <name type="scientific">Rippkaea orientalis (strain PCC 8801 / RF-1)</name>
    <name type="common">Cyanothece sp. (strain PCC 8801)</name>
    <dbReference type="NCBI Taxonomy" id="41431"/>
    <lineage>
        <taxon>Bacteria</taxon>
        <taxon>Bacillati</taxon>
        <taxon>Cyanobacteriota</taxon>
        <taxon>Cyanophyceae</taxon>
        <taxon>Oscillatoriophycideae</taxon>
        <taxon>Chroococcales</taxon>
        <taxon>Aphanothecaceae</taxon>
        <taxon>Rippkaea</taxon>
        <taxon>Rippkaea orientalis</taxon>
    </lineage>
</organism>
<dbReference type="CDD" id="cd03507">
    <property type="entry name" value="Delta12-FADS-like"/>
    <property type="match status" value="1"/>
</dbReference>
<feature type="transmembrane region" description="Helical" evidence="4">
    <location>
        <begin position="195"/>
        <end position="216"/>
    </location>
</feature>
<dbReference type="Proteomes" id="UP000008204">
    <property type="component" value="Chromosome"/>
</dbReference>
<dbReference type="GO" id="GO:0006629">
    <property type="term" value="P:lipid metabolic process"/>
    <property type="evidence" value="ECO:0007669"/>
    <property type="project" value="InterPro"/>
</dbReference>
<keyword evidence="4" id="KW-1133">Transmembrane helix</keyword>
<dbReference type="eggNOG" id="COG3239">
    <property type="taxonomic scope" value="Bacteria"/>
</dbReference>
<dbReference type="Pfam" id="PF00487">
    <property type="entry name" value="FA_desaturase"/>
    <property type="match status" value="1"/>
</dbReference>
<gene>
    <name evidence="6" type="ordered locus">PCC8801_2805</name>
</gene>